<dbReference type="Pfam" id="PF01165">
    <property type="entry name" value="Ribosomal_S21"/>
    <property type="match status" value="1"/>
</dbReference>
<evidence type="ECO:0000313" key="5">
    <source>
        <dbReference type="Proteomes" id="UP000694255"/>
    </source>
</evidence>
<dbReference type="RefSeq" id="XP_049263513.1">
    <property type="nucleotide sequence ID" value="XM_049407026.1"/>
</dbReference>
<accession>A0A8J5QMJ8</accession>
<dbReference type="InterPro" id="IPR052837">
    <property type="entry name" value="Mitoribosomal_bS21"/>
</dbReference>
<organism evidence="4 5">
    <name type="scientific">[Candida] subhashii</name>
    <dbReference type="NCBI Taxonomy" id="561895"/>
    <lineage>
        <taxon>Eukaryota</taxon>
        <taxon>Fungi</taxon>
        <taxon>Dikarya</taxon>
        <taxon>Ascomycota</taxon>
        <taxon>Saccharomycotina</taxon>
        <taxon>Pichiomycetes</taxon>
        <taxon>Debaryomycetaceae</taxon>
        <taxon>Spathaspora</taxon>
    </lineage>
</organism>
<dbReference type="Proteomes" id="UP000694255">
    <property type="component" value="Unassembled WGS sequence"/>
</dbReference>
<dbReference type="EMBL" id="JAGSYN010000141">
    <property type="protein sequence ID" value="KAG7663281.1"/>
    <property type="molecule type" value="Genomic_DNA"/>
</dbReference>
<dbReference type="GO" id="GO:0003735">
    <property type="term" value="F:structural constituent of ribosome"/>
    <property type="evidence" value="ECO:0007669"/>
    <property type="project" value="InterPro"/>
</dbReference>
<comment type="caution">
    <text evidence="4">The sequence shown here is derived from an EMBL/GenBank/DDBJ whole genome shotgun (WGS) entry which is preliminary data.</text>
</comment>
<evidence type="ECO:0000313" key="4">
    <source>
        <dbReference type="EMBL" id="KAG7663281.1"/>
    </source>
</evidence>
<dbReference type="InterPro" id="IPR001911">
    <property type="entry name" value="Ribosomal_bS21"/>
</dbReference>
<keyword evidence="2" id="KW-0689">Ribosomal protein</keyword>
<keyword evidence="3" id="KW-0687">Ribonucleoprotein</keyword>
<sequence>MFRTTLSRNLGLRVVPSNPLKLHALGLVRYNSTNEKLRNAIGFDQWTTTNDKSKSQERSSFSNINDLLDSTISEARSSHTTTPFARDFNVTQVEYDPRQAARQIHLIGTNAGRLVNVPTGSPSRGFSLVRGVVSQNKLRYLQRIQERYIRPAKLRKQQRREWWRRHFKRNFKIMMGQVGQAVRRGY</sequence>
<evidence type="ECO:0000256" key="2">
    <source>
        <dbReference type="ARBA" id="ARBA00022980"/>
    </source>
</evidence>
<dbReference type="GeneID" id="73469996"/>
<dbReference type="PANTHER" id="PTHR41237:SF1">
    <property type="entry name" value="SMALL RIBOSOMAL SUBUNIT PROTEIN BS21M"/>
    <property type="match status" value="1"/>
</dbReference>
<dbReference type="GO" id="GO:0070124">
    <property type="term" value="P:mitochondrial translational initiation"/>
    <property type="evidence" value="ECO:0007669"/>
    <property type="project" value="TreeGrafter"/>
</dbReference>
<evidence type="ECO:0000256" key="3">
    <source>
        <dbReference type="ARBA" id="ARBA00023274"/>
    </source>
</evidence>
<comment type="similarity">
    <text evidence="1">Belongs to the bacterial ribosomal protein bS21 family.</text>
</comment>
<keyword evidence="5" id="KW-1185">Reference proteome</keyword>
<gene>
    <name evidence="4" type="ORF">J8A68_003195</name>
</gene>
<reference evidence="4 5" key="1">
    <citation type="journal article" date="2021" name="DNA Res.">
        <title>Genome analysis of Candida subhashii reveals its hybrid nature and dual mitochondrial genome conformations.</title>
        <authorList>
            <person name="Mixao V."/>
            <person name="Hegedusova E."/>
            <person name="Saus E."/>
            <person name="Pryszcz L.P."/>
            <person name="Cillingova A."/>
            <person name="Nosek J."/>
            <person name="Gabaldon T."/>
        </authorList>
    </citation>
    <scope>NUCLEOTIDE SEQUENCE [LARGE SCALE GENOMIC DNA]</scope>
    <source>
        <strain evidence="4 5">CBS 10753</strain>
    </source>
</reference>
<evidence type="ECO:0000256" key="1">
    <source>
        <dbReference type="ARBA" id="ARBA00006640"/>
    </source>
</evidence>
<dbReference type="GO" id="GO:0005763">
    <property type="term" value="C:mitochondrial small ribosomal subunit"/>
    <property type="evidence" value="ECO:0007669"/>
    <property type="project" value="TreeGrafter"/>
</dbReference>
<dbReference type="AlphaFoldDB" id="A0A8J5QMJ8"/>
<name>A0A8J5QMJ8_9ASCO</name>
<dbReference type="PANTHER" id="PTHR41237">
    <property type="entry name" value="37S RIBOSOMAL PROTEIN MRP21, MITOCHONDRIAL"/>
    <property type="match status" value="1"/>
</dbReference>
<proteinExistence type="inferred from homology"/>
<dbReference type="OrthoDB" id="2501249at2759"/>
<protein>
    <submittedName>
        <fullName evidence="4">Uncharacterized protein</fullName>
    </submittedName>
</protein>